<dbReference type="PROSITE" id="PS51459">
    <property type="entry name" value="FIDO"/>
    <property type="match status" value="1"/>
</dbReference>
<dbReference type="PANTHER" id="PTHR13504">
    <property type="entry name" value="FIDO DOMAIN-CONTAINING PROTEIN DDB_G0283145"/>
    <property type="match status" value="1"/>
</dbReference>
<dbReference type="InterPro" id="IPR036388">
    <property type="entry name" value="WH-like_DNA-bd_sf"/>
</dbReference>
<dbReference type="Proteomes" id="UP001500843">
    <property type="component" value="Unassembled WGS sequence"/>
</dbReference>
<dbReference type="RefSeq" id="WP_253869119.1">
    <property type="nucleotide sequence ID" value="NZ_BAABHM010000035.1"/>
</dbReference>
<dbReference type="PANTHER" id="PTHR13504:SF38">
    <property type="entry name" value="FIDO DOMAIN-CONTAINING PROTEIN"/>
    <property type="match status" value="1"/>
</dbReference>
<accession>A0ABP8Y5V3</accession>
<dbReference type="InterPro" id="IPR003812">
    <property type="entry name" value="Fido"/>
</dbReference>
<dbReference type="SUPFAM" id="SSF140931">
    <property type="entry name" value="Fic-like"/>
    <property type="match status" value="1"/>
</dbReference>
<gene>
    <name evidence="2" type="ORF">GCM10023198_51910</name>
</gene>
<dbReference type="EMBL" id="BAABHM010000035">
    <property type="protein sequence ID" value="GAA4721311.1"/>
    <property type="molecule type" value="Genomic_DNA"/>
</dbReference>
<protein>
    <submittedName>
        <fullName evidence="2">Fic family protein</fullName>
    </submittedName>
</protein>
<comment type="caution">
    <text evidence="2">The sequence shown here is derived from an EMBL/GenBank/DDBJ whole genome shotgun (WGS) entry which is preliminary data.</text>
</comment>
<feature type="domain" description="Fido" evidence="1">
    <location>
        <begin position="109"/>
        <end position="266"/>
    </location>
</feature>
<dbReference type="Gene3D" id="1.10.10.10">
    <property type="entry name" value="Winged helix-like DNA-binding domain superfamily/Winged helix DNA-binding domain"/>
    <property type="match status" value="1"/>
</dbReference>
<dbReference type="InterPro" id="IPR040198">
    <property type="entry name" value="Fido_containing"/>
</dbReference>
<dbReference type="Gene3D" id="1.10.3290.10">
    <property type="entry name" value="Fido-like domain"/>
    <property type="match status" value="1"/>
</dbReference>
<evidence type="ECO:0000313" key="2">
    <source>
        <dbReference type="EMBL" id="GAA4721311.1"/>
    </source>
</evidence>
<sequence length="352" mass="38843">MRSFVDLDGLVGRVPFDVVGDLRVIDTGRGSEALYRDKLPALLTSLAQRARVASIEASSAIEGIVVESRERADVILSGEPVTLRDRSEQELAGYRAALDYLYQGDWRPLNMGLVLHLHRLLFSFTDVPGGGFKTSENVVVDRLPDGTHVKRFTPVSAAKTPAFVDELVARYSAATREDRHHPVLLVGLFALDLLTIHPFLDGNGRITRALTNALLEDSGYEVTRYVSLESSIAASADRYYDALQGSTTAWHDGDHDPWPWLRYFVHVVRGTYDEFQRATDTARAAGSKKERVQLYVRDHAPASFRMADIRAALPGVSDATIRNALDVLRAEGVVNVDGTGRNAAWNRVGSQL</sequence>
<dbReference type="Pfam" id="PF02661">
    <property type="entry name" value="Fic"/>
    <property type="match status" value="1"/>
</dbReference>
<name>A0ABP8Y5V3_9MICO</name>
<evidence type="ECO:0000313" key="3">
    <source>
        <dbReference type="Proteomes" id="UP001500843"/>
    </source>
</evidence>
<proteinExistence type="predicted"/>
<evidence type="ECO:0000259" key="1">
    <source>
        <dbReference type="PROSITE" id="PS51459"/>
    </source>
</evidence>
<reference evidence="3" key="1">
    <citation type="journal article" date="2019" name="Int. J. Syst. Evol. Microbiol.">
        <title>The Global Catalogue of Microorganisms (GCM) 10K type strain sequencing project: providing services to taxonomists for standard genome sequencing and annotation.</title>
        <authorList>
            <consortium name="The Broad Institute Genomics Platform"/>
            <consortium name="The Broad Institute Genome Sequencing Center for Infectious Disease"/>
            <person name="Wu L."/>
            <person name="Ma J."/>
        </authorList>
    </citation>
    <scope>NUCLEOTIDE SEQUENCE [LARGE SCALE GENOMIC DNA]</scope>
    <source>
        <strain evidence="3">JCM 17975</strain>
    </source>
</reference>
<keyword evidence="3" id="KW-1185">Reference proteome</keyword>
<organism evidence="2 3">
    <name type="scientific">Promicromonospora umidemergens</name>
    <dbReference type="NCBI Taxonomy" id="629679"/>
    <lineage>
        <taxon>Bacteria</taxon>
        <taxon>Bacillati</taxon>
        <taxon>Actinomycetota</taxon>
        <taxon>Actinomycetes</taxon>
        <taxon>Micrococcales</taxon>
        <taxon>Promicromonosporaceae</taxon>
        <taxon>Promicromonospora</taxon>
    </lineage>
</organism>
<dbReference type="InterPro" id="IPR036597">
    <property type="entry name" value="Fido-like_dom_sf"/>
</dbReference>